<evidence type="ECO:0008006" key="3">
    <source>
        <dbReference type="Google" id="ProtNLM"/>
    </source>
</evidence>
<evidence type="ECO:0000313" key="2">
    <source>
        <dbReference type="Proteomes" id="UP001314205"/>
    </source>
</evidence>
<dbReference type="Proteomes" id="UP001314205">
    <property type="component" value="Unassembled WGS sequence"/>
</dbReference>
<keyword evidence="2" id="KW-1185">Reference proteome</keyword>
<name>A0AAV1M416_9NEOP</name>
<evidence type="ECO:0000313" key="1">
    <source>
        <dbReference type="EMBL" id="CAK1601934.1"/>
    </source>
</evidence>
<dbReference type="AlphaFoldDB" id="A0AAV1M416"/>
<proteinExistence type="predicted"/>
<protein>
    <recommendedName>
        <fullName evidence="3">Exophilin 5</fullName>
    </recommendedName>
</protein>
<organism evidence="1 2">
    <name type="scientific">Parnassius mnemosyne</name>
    <name type="common">clouded apollo</name>
    <dbReference type="NCBI Taxonomy" id="213953"/>
    <lineage>
        <taxon>Eukaryota</taxon>
        <taxon>Metazoa</taxon>
        <taxon>Ecdysozoa</taxon>
        <taxon>Arthropoda</taxon>
        <taxon>Hexapoda</taxon>
        <taxon>Insecta</taxon>
        <taxon>Pterygota</taxon>
        <taxon>Neoptera</taxon>
        <taxon>Endopterygota</taxon>
        <taxon>Lepidoptera</taxon>
        <taxon>Glossata</taxon>
        <taxon>Ditrysia</taxon>
        <taxon>Papilionoidea</taxon>
        <taxon>Papilionidae</taxon>
        <taxon>Parnassiinae</taxon>
        <taxon>Parnassini</taxon>
        <taxon>Parnassius</taxon>
        <taxon>Driopa</taxon>
    </lineage>
</organism>
<reference evidence="1 2" key="1">
    <citation type="submission" date="2023-11" db="EMBL/GenBank/DDBJ databases">
        <authorList>
            <person name="Hedman E."/>
            <person name="Englund M."/>
            <person name="Stromberg M."/>
            <person name="Nyberg Akerstrom W."/>
            <person name="Nylinder S."/>
            <person name="Jareborg N."/>
            <person name="Kallberg Y."/>
            <person name="Kronander E."/>
        </authorList>
    </citation>
    <scope>NUCLEOTIDE SEQUENCE [LARGE SCALE GENOMIC DNA]</scope>
</reference>
<accession>A0AAV1M416</accession>
<gene>
    <name evidence="1" type="ORF">PARMNEM_LOCUS20498</name>
</gene>
<sequence length="410" mass="45835">MDKAMHINDNLSDDEIFFGNLSLNEIKKHVTMDRYRHSATCNNTKKDESDSDSSLKIIETRSEPDLKPGVSLNISDSNSSLSSEHKGISSWNINSINDSFLEMEKMVSELPNNNKEELDNTLEVVEYILNNAPTVNEEGCKLPNKIEVSKDNYNEKTALQVEAIDTKNSNVPESIKSVLKLEEAKHSSNTELFTPIKNKDSLSDCICPSLGTFSTKTIHNSHKIDNIATPICGDIKQKALFKTPKSLISQKKQFLTPNKVPSKLNSYQHISSPVATYIKNSPQVPLLKDVRPKKPLPGISSIPKLLKSTEKASNKENISLPSVAYKSAKSMKVIKVPDEEKLPESQWAKKLSSSLSKPIVIKHDHRENNVSKKIKEPKSEDSFANLTLHQAEVSVCTQKTAFSNLKKRHM</sequence>
<dbReference type="EMBL" id="CAVLGL010000137">
    <property type="protein sequence ID" value="CAK1601934.1"/>
    <property type="molecule type" value="Genomic_DNA"/>
</dbReference>
<comment type="caution">
    <text evidence="1">The sequence shown here is derived from an EMBL/GenBank/DDBJ whole genome shotgun (WGS) entry which is preliminary data.</text>
</comment>